<dbReference type="Gene3D" id="3.40.50.150">
    <property type="entry name" value="Vaccinia Virus protein VP39"/>
    <property type="match status" value="1"/>
</dbReference>
<dbReference type="InterPro" id="IPR050953">
    <property type="entry name" value="N4_N6_ade-DNA_methylase"/>
</dbReference>
<dbReference type="RefSeq" id="WP_097643403.1">
    <property type="nucleotide sequence ID" value="NZ_NQWI01000022.1"/>
</dbReference>
<dbReference type="EMBL" id="NQWI01000022">
    <property type="protein sequence ID" value="PDW03750.1"/>
    <property type="molecule type" value="Genomic_DNA"/>
</dbReference>
<dbReference type="REBASE" id="279113">
    <property type="entry name" value="Cba153FORF7145P"/>
</dbReference>
<comment type="catalytic activity">
    <reaction evidence="4">
        <text>a 2'-deoxyadenosine in DNA + S-adenosyl-L-methionine = an N(6)-methyl-2'-deoxyadenosine in DNA + S-adenosyl-L-homocysteine + H(+)</text>
        <dbReference type="Rhea" id="RHEA:15197"/>
        <dbReference type="Rhea" id="RHEA-COMP:12418"/>
        <dbReference type="Rhea" id="RHEA-COMP:12419"/>
        <dbReference type="ChEBI" id="CHEBI:15378"/>
        <dbReference type="ChEBI" id="CHEBI:57856"/>
        <dbReference type="ChEBI" id="CHEBI:59789"/>
        <dbReference type="ChEBI" id="CHEBI:90615"/>
        <dbReference type="ChEBI" id="CHEBI:90616"/>
        <dbReference type="EC" id="2.1.1.72"/>
    </reaction>
</comment>
<organism evidence="5 6">
    <name type="scientific">Candidatus Viridilinea mediisalina</name>
    <dbReference type="NCBI Taxonomy" id="2024553"/>
    <lineage>
        <taxon>Bacteria</taxon>
        <taxon>Bacillati</taxon>
        <taxon>Chloroflexota</taxon>
        <taxon>Chloroflexia</taxon>
        <taxon>Chloroflexales</taxon>
        <taxon>Chloroflexineae</taxon>
        <taxon>Oscillochloridaceae</taxon>
        <taxon>Candidatus Viridilinea</taxon>
    </lineage>
</organism>
<dbReference type="GO" id="GO:0009007">
    <property type="term" value="F:site-specific DNA-methyltransferase (adenine-specific) activity"/>
    <property type="evidence" value="ECO:0007669"/>
    <property type="project" value="UniProtKB-EC"/>
</dbReference>
<dbReference type="PANTHER" id="PTHR33841">
    <property type="entry name" value="DNA METHYLTRANSFERASE YEEA-RELATED"/>
    <property type="match status" value="1"/>
</dbReference>
<gene>
    <name evidence="5" type="ORF">CJ255_07160</name>
</gene>
<evidence type="ECO:0000256" key="3">
    <source>
        <dbReference type="ARBA" id="ARBA00022679"/>
    </source>
</evidence>
<accession>A0A2A6RLN4</accession>
<dbReference type="OrthoDB" id="9815272at2"/>
<evidence type="ECO:0000256" key="4">
    <source>
        <dbReference type="ARBA" id="ARBA00047942"/>
    </source>
</evidence>
<protein>
    <recommendedName>
        <fullName evidence="1">site-specific DNA-methyltransferase (adenine-specific)</fullName>
        <ecNumber evidence="1">2.1.1.72</ecNumber>
    </recommendedName>
</protein>
<comment type="caution">
    <text evidence="5">The sequence shown here is derived from an EMBL/GenBank/DDBJ whole genome shotgun (WGS) entry which is preliminary data.</text>
</comment>
<evidence type="ECO:0000313" key="6">
    <source>
        <dbReference type="Proteomes" id="UP000220527"/>
    </source>
</evidence>
<dbReference type="EC" id="2.1.1.72" evidence="1"/>
<name>A0A2A6RLN4_9CHLR</name>
<dbReference type="InterPro" id="IPR029063">
    <property type="entry name" value="SAM-dependent_MTases_sf"/>
</dbReference>
<keyword evidence="3" id="KW-0808">Transferase</keyword>
<proteinExistence type="predicted"/>
<reference evidence="6" key="1">
    <citation type="submission" date="2017-08" db="EMBL/GenBank/DDBJ databases">
        <authorList>
            <person name="Grouzdev D.S."/>
            <person name="Gaisin V.A."/>
            <person name="Rysina M.S."/>
            <person name="Gorlenko V.M."/>
        </authorList>
    </citation>
    <scope>NUCLEOTIDE SEQUENCE [LARGE SCALE GENOMIC DNA]</scope>
    <source>
        <strain evidence="6">Kir15-3F</strain>
    </source>
</reference>
<dbReference type="AlphaFoldDB" id="A0A2A6RLN4"/>
<dbReference type="PANTHER" id="PTHR33841:SF1">
    <property type="entry name" value="DNA METHYLTRANSFERASE A"/>
    <property type="match status" value="1"/>
</dbReference>
<dbReference type="Proteomes" id="UP000220527">
    <property type="component" value="Unassembled WGS sequence"/>
</dbReference>
<keyword evidence="2" id="KW-0489">Methyltransferase</keyword>
<evidence type="ECO:0000256" key="1">
    <source>
        <dbReference type="ARBA" id="ARBA00011900"/>
    </source>
</evidence>
<keyword evidence="6" id="KW-1185">Reference proteome</keyword>
<evidence type="ECO:0000256" key="2">
    <source>
        <dbReference type="ARBA" id="ARBA00022603"/>
    </source>
</evidence>
<evidence type="ECO:0000313" key="5">
    <source>
        <dbReference type="EMBL" id="PDW03750.1"/>
    </source>
</evidence>
<dbReference type="GO" id="GO:0032259">
    <property type="term" value="P:methylation"/>
    <property type="evidence" value="ECO:0007669"/>
    <property type="project" value="UniProtKB-KW"/>
</dbReference>
<dbReference type="SUPFAM" id="SSF53335">
    <property type="entry name" value="S-adenosyl-L-methionine-dependent methyltransferases"/>
    <property type="match status" value="1"/>
</dbReference>
<sequence length="344" mass="39262">MNLARARKLLERSALTELFVEELGWDRYAATFTAPCNDHTYTLHGIAQKRGMAVLTCMAPNGEAIPCRQQRNALEAHVAHMLHEHLIIFASADCADQLWQWVRKEPGRPITRREHRYHWHLDERPLRADNEINPDVLGYIFEKYINQKQMGAYYTKEDITEYIGRSTMIPFLLDEMSKQHPDTWHAILTLLAAEPDRYIHPVARHGTTHELPAQITSGIADVQQREAWNHVTPPDYGLPGEIWRETVARRQRYVELAQAILGGSLTTPSDLITANLDLQQIMQDVVDHYAPAPVIATLWRALNQLSVIDPTCGSGAFLFAALNILEPLYDACLERMEQLVSEQD</sequence>